<dbReference type="AlphaFoldDB" id="A0A194R8B3"/>
<evidence type="ECO:0000313" key="9">
    <source>
        <dbReference type="Proteomes" id="UP000053240"/>
    </source>
</evidence>
<proteinExistence type="inferred from homology"/>
<dbReference type="InParanoid" id="A0A194R8B3"/>
<feature type="compositionally biased region" description="Polar residues" evidence="6">
    <location>
        <begin position="237"/>
        <end position="252"/>
    </location>
</feature>
<organism evidence="8 9">
    <name type="scientific">Papilio machaon</name>
    <name type="common">Old World swallowtail butterfly</name>
    <dbReference type="NCBI Taxonomy" id="76193"/>
    <lineage>
        <taxon>Eukaryota</taxon>
        <taxon>Metazoa</taxon>
        <taxon>Ecdysozoa</taxon>
        <taxon>Arthropoda</taxon>
        <taxon>Hexapoda</taxon>
        <taxon>Insecta</taxon>
        <taxon>Pterygota</taxon>
        <taxon>Neoptera</taxon>
        <taxon>Endopterygota</taxon>
        <taxon>Lepidoptera</taxon>
        <taxon>Glossata</taxon>
        <taxon>Ditrysia</taxon>
        <taxon>Papilionoidea</taxon>
        <taxon>Papilionidae</taxon>
        <taxon>Papilioninae</taxon>
        <taxon>Papilio</taxon>
    </lineage>
</organism>
<dbReference type="Proteomes" id="UP000053240">
    <property type="component" value="Unassembled WGS sequence"/>
</dbReference>
<dbReference type="GO" id="GO:0004861">
    <property type="term" value="F:cyclin-dependent protein serine/threonine kinase inhibitor activity"/>
    <property type="evidence" value="ECO:0007669"/>
    <property type="project" value="InterPro"/>
</dbReference>
<evidence type="ECO:0000313" key="8">
    <source>
        <dbReference type="EMBL" id="KPJ13495.1"/>
    </source>
</evidence>
<dbReference type="GO" id="GO:0005634">
    <property type="term" value="C:nucleus"/>
    <property type="evidence" value="ECO:0007669"/>
    <property type="project" value="UniProtKB-SubCell"/>
</dbReference>
<dbReference type="PANTHER" id="PTHR10265">
    <property type="entry name" value="CYCLIN-DEPENDENT KINASE INHIBITOR 1"/>
    <property type="match status" value="1"/>
</dbReference>
<accession>A0A194R8B3</accession>
<reference evidence="8 9" key="1">
    <citation type="journal article" date="2015" name="Nat. Commun.">
        <title>Outbred genome sequencing and CRISPR/Cas9 gene editing in butterflies.</title>
        <authorList>
            <person name="Li X."/>
            <person name="Fan D."/>
            <person name="Zhang W."/>
            <person name="Liu G."/>
            <person name="Zhang L."/>
            <person name="Zhao L."/>
            <person name="Fang X."/>
            <person name="Chen L."/>
            <person name="Dong Y."/>
            <person name="Chen Y."/>
            <person name="Ding Y."/>
            <person name="Zhao R."/>
            <person name="Feng M."/>
            <person name="Zhu Y."/>
            <person name="Feng Y."/>
            <person name="Jiang X."/>
            <person name="Zhu D."/>
            <person name="Xiang H."/>
            <person name="Feng X."/>
            <person name="Li S."/>
            <person name="Wang J."/>
            <person name="Zhang G."/>
            <person name="Kronforst M.R."/>
            <person name="Wang W."/>
        </authorList>
    </citation>
    <scope>NUCLEOTIDE SEQUENCE [LARGE SCALE GENOMIC DNA]</scope>
    <source>
        <strain evidence="8">Ya'a_city_454_Pm</strain>
        <tissue evidence="8">Whole body</tissue>
    </source>
</reference>
<keyword evidence="5" id="KW-0131">Cell cycle</keyword>
<evidence type="ECO:0000256" key="6">
    <source>
        <dbReference type="SAM" id="MobiDB-lite"/>
    </source>
</evidence>
<gene>
    <name evidence="8" type="ORF">RR48_07075</name>
</gene>
<comment type="subcellular location">
    <subcellularLocation>
        <location evidence="1">Nucleus</location>
    </subcellularLocation>
</comment>
<sequence>MAAMSSTINISSVLFAHRTFDLRAKETAIFPISRFKVCCTQLVTLIWSCGDLIVLLSKYHEIQRHAVAKRETKERVASALHAAAAKRGQSDACLDCAVENLIPQRASRMRSGSAFALCSAVQLDSVSKMSTLSVRAPGIQATTMLDTRSLRVRGVTNIDTVRRNLFGCTDREENRRFVERELARQLELDSQRWGFDFANEKPLPGPQRFAWQLVPISSIPVALRRAPITVATPKPNAPSQETQVASPENTKTQKRITGQWSTLIFIRVFINFVAITTTEHKRNYKNKHSAKRHFSSISLCC</sequence>
<evidence type="ECO:0000259" key="7">
    <source>
        <dbReference type="Pfam" id="PF02234"/>
    </source>
</evidence>
<feature type="region of interest" description="Disordered" evidence="6">
    <location>
        <begin position="232"/>
        <end position="252"/>
    </location>
</feature>
<comment type="similarity">
    <text evidence="2">Belongs to the CDI family.</text>
</comment>
<dbReference type="EMBL" id="KQ460627">
    <property type="protein sequence ID" value="KPJ13495.1"/>
    <property type="molecule type" value="Genomic_DNA"/>
</dbReference>
<evidence type="ECO:0000256" key="3">
    <source>
        <dbReference type="ARBA" id="ARBA00023013"/>
    </source>
</evidence>
<keyword evidence="9" id="KW-1185">Reference proteome</keyword>
<dbReference type="InterPro" id="IPR044898">
    <property type="entry name" value="CDI_dom_sf"/>
</dbReference>
<protein>
    <submittedName>
        <fullName evidence="8">Cyclin-dependent kinase inhibitor 1B</fullName>
    </submittedName>
</protein>
<evidence type="ECO:0000256" key="5">
    <source>
        <dbReference type="ARBA" id="ARBA00023306"/>
    </source>
</evidence>
<evidence type="ECO:0000256" key="2">
    <source>
        <dbReference type="ARBA" id="ARBA00006726"/>
    </source>
</evidence>
<dbReference type="GO" id="GO:0051726">
    <property type="term" value="P:regulation of cell cycle"/>
    <property type="evidence" value="ECO:0007669"/>
    <property type="project" value="InterPro"/>
</dbReference>
<keyword evidence="3" id="KW-0649">Protein kinase inhibitor</keyword>
<dbReference type="InterPro" id="IPR003175">
    <property type="entry name" value="CDI_dom"/>
</dbReference>
<dbReference type="Pfam" id="PF02234">
    <property type="entry name" value="CDI"/>
    <property type="match status" value="1"/>
</dbReference>
<evidence type="ECO:0000256" key="1">
    <source>
        <dbReference type="ARBA" id="ARBA00004123"/>
    </source>
</evidence>
<dbReference type="Gene3D" id="4.10.365.10">
    <property type="entry name" value="p27"/>
    <property type="match status" value="1"/>
</dbReference>
<feature type="domain" description="Cyclin-dependent kinase inhibitor" evidence="7">
    <location>
        <begin position="164"/>
        <end position="213"/>
    </location>
</feature>
<evidence type="ECO:0000256" key="4">
    <source>
        <dbReference type="ARBA" id="ARBA00023242"/>
    </source>
</evidence>
<name>A0A194R8B3_PAPMA</name>
<keyword evidence="4" id="KW-0539">Nucleus</keyword>
<dbReference type="STRING" id="76193.A0A194R8B3"/>
<dbReference type="PANTHER" id="PTHR10265:SF45">
    <property type="entry name" value="DACAPO"/>
    <property type="match status" value="1"/>
</dbReference>